<organism evidence="1">
    <name type="scientific">Anguilla anguilla</name>
    <name type="common">European freshwater eel</name>
    <name type="synonym">Muraena anguilla</name>
    <dbReference type="NCBI Taxonomy" id="7936"/>
    <lineage>
        <taxon>Eukaryota</taxon>
        <taxon>Metazoa</taxon>
        <taxon>Chordata</taxon>
        <taxon>Craniata</taxon>
        <taxon>Vertebrata</taxon>
        <taxon>Euteleostomi</taxon>
        <taxon>Actinopterygii</taxon>
        <taxon>Neopterygii</taxon>
        <taxon>Teleostei</taxon>
        <taxon>Anguilliformes</taxon>
        <taxon>Anguillidae</taxon>
        <taxon>Anguilla</taxon>
    </lineage>
</organism>
<accession>A0A0E9PAN3</accession>
<dbReference type="EMBL" id="GBXM01107447">
    <property type="protein sequence ID" value="JAH01130.1"/>
    <property type="molecule type" value="Transcribed_RNA"/>
</dbReference>
<reference evidence="1" key="1">
    <citation type="submission" date="2014-11" db="EMBL/GenBank/DDBJ databases">
        <authorList>
            <person name="Amaro Gonzalez C."/>
        </authorList>
    </citation>
    <scope>NUCLEOTIDE SEQUENCE</scope>
</reference>
<sequence>MPPFSDDVSYLNKLPN</sequence>
<evidence type="ECO:0000313" key="1">
    <source>
        <dbReference type="EMBL" id="JAH01130.1"/>
    </source>
</evidence>
<reference evidence="1" key="2">
    <citation type="journal article" date="2015" name="Fish Shellfish Immunol.">
        <title>Early steps in the European eel (Anguilla anguilla)-Vibrio vulnificus interaction in the gills: Role of the RtxA13 toxin.</title>
        <authorList>
            <person name="Callol A."/>
            <person name="Pajuelo D."/>
            <person name="Ebbesson L."/>
            <person name="Teles M."/>
            <person name="MacKenzie S."/>
            <person name="Amaro C."/>
        </authorList>
    </citation>
    <scope>NUCLEOTIDE SEQUENCE</scope>
</reference>
<dbReference type="AlphaFoldDB" id="A0A0E9PAN3"/>
<proteinExistence type="predicted"/>
<name>A0A0E9PAN3_ANGAN</name>
<protein>
    <submittedName>
        <fullName evidence="1">Uncharacterized protein</fullName>
    </submittedName>
</protein>